<evidence type="ECO:0000256" key="5">
    <source>
        <dbReference type="ARBA" id="ARBA00022764"/>
    </source>
</evidence>
<reference evidence="11 12" key="1">
    <citation type="submission" date="2019-09" db="EMBL/GenBank/DDBJ databases">
        <title>Genomes of Cryomorphaceae.</title>
        <authorList>
            <person name="Bowman J.P."/>
        </authorList>
    </citation>
    <scope>NUCLEOTIDE SEQUENCE [LARGE SCALE GENOMIC DNA]</scope>
    <source>
        <strain evidence="11 12">KCTC 52047</strain>
    </source>
</reference>
<feature type="binding site" description="covalent" evidence="8">
    <location>
        <position position="228"/>
    </location>
    <ligand>
        <name>heme c</name>
        <dbReference type="ChEBI" id="CHEBI:61717"/>
        <label>2</label>
    </ligand>
</feature>
<dbReference type="InterPro" id="IPR009056">
    <property type="entry name" value="Cyt_c-like_dom"/>
</dbReference>
<accession>A0A6N6MD13</accession>
<keyword evidence="3 9" id="KW-0479">Metal-binding</keyword>
<feature type="domain" description="Cytochrome c" evidence="10">
    <location>
        <begin position="212"/>
        <end position="342"/>
    </location>
</feature>
<keyword evidence="5" id="KW-0574">Periplasm</keyword>
<dbReference type="PANTHER" id="PTHR30600">
    <property type="entry name" value="CYTOCHROME C PEROXIDASE-RELATED"/>
    <property type="match status" value="1"/>
</dbReference>
<keyword evidence="7 9" id="KW-0408">Iron</keyword>
<dbReference type="InterPro" id="IPR051395">
    <property type="entry name" value="Cytochrome_c_Peroxidase/MauG"/>
</dbReference>
<evidence type="ECO:0000256" key="4">
    <source>
        <dbReference type="ARBA" id="ARBA00022729"/>
    </source>
</evidence>
<dbReference type="PIRSF" id="PIRSF000294">
    <property type="entry name" value="Cytochrome-c_peroxidase"/>
    <property type="match status" value="1"/>
</dbReference>
<feature type="binding site" description="covalent" evidence="8">
    <location>
        <position position="85"/>
    </location>
    <ligand>
        <name>heme c</name>
        <dbReference type="ChEBI" id="CHEBI:61717"/>
        <label>1</label>
    </ligand>
</feature>
<evidence type="ECO:0000256" key="9">
    <source>
        <dbReference type="PIRSR" id="PIRSR000294-2"/>
    </source>
</evidence>
<keyword evidence="11" id="KW-0575">Peroxidase</keyword>
<dbReference type="InterPro" id="IPR036909">
    <property type="entry name" value="Cyt_c-like_dom_sf"/>
</dbReference>
<dbReference type="PROSITE" id="PS51257">
    <property type="entry name" value="PROKAR_LIPOPROTEIN"/>
    <property type="match status" value="1"/>
</dbReference>
<dbReference type="PROSITE" id="PS51007">
    <property type="entry name" value="CYTC"/>
    <property type="match status" value="1"/>
</dbReference>
<keyword evidence="2 8" id="KW-0349">Heme</keyword>
<dbReference type="InterPro" id="IPR026259">
    <property type="entry name" value="MauG/Cytc_peroxidase"/>
</dbReference>
<feature type="binding site" description="covalent" evidence="8">
    <location>
        <position position="231"/>
    </location>
    <ligand>
        <name>heme c</name>
        <dbReference type="ChEBI" id="CHEBI:61717"/>
        <label>2</label>
    </ligand>
</feature>
<evidence type="ECO:0000256" key="7">
    <source>
        <dbReference type="ARBA" id="ARBA00023004"/>
    </source>
</evidence>
<comment type="caution">
    <text evidence="11">The sequence shown here is derived from an EMBL/GenBank/DDBJ whole genome shotgun (WGS) entry which is preliminary data.</text>
</comment>
<keyword evidence="12" id="KW-1185">Reference proteome</keyword>
<evidence type="ECO:0000256" key="2">
    <source>
        <dbReference type="ARBA" id="ARBA00022617"/>
    </source>
</evidence>
<gene>
    <name evidence="11" type="ORF">F3059_04670</name>
</gene>
<dbReference type="AlphaFoldDB" id="A0A6N6MD13"/>
<comment type="PTM">
    <text evidence="8">Binds 2 heme groups per subunit.</text>
</comment>
<evidence type="ECO:0000313" key="12">
    <source>
        <dbReference type="Proteomes" id="UP000435357"/>
    </source>
</evidence>
<evidence type="ECO:0000313" key="11">
    <source>
        <dbReference type="EMBL" id="KAB1065298.1"/>
    </source>
</evidence>
<evidence type="ECO:0000256" key="6">
    <source>
        <dbReference type="ARBA" id="ARBA00023002"/>
    </source>
</evidence>
<dbReference type="GO" id="GO:0009055">
    <property type="term" value="F:electron transfer activity"/>
    <property type="evidence" value="ECO:0007669"/>
    <property type="project" value="InterPro"/>
</dbReference>
<dbReference type="GO" id="GO:0020037">
    <property type="term" value="F:heme binding"/>
    <property type="evidence" value="ECO:0007669"/>
    <property type="project" value="InterPro"/>
</dbReference>
<evidence type="ECO:0000256" key="3">
    <source>
        <dbReference type="ARBA" id="ARBA00022723"/>
    </source>
</evidence>
<feature type="binding site" description="axial binding residue" evidence="9">
    <location>
        <position position="86"/>
    </location>
    <ligand>
        <name>heme c</name>
        <dbReference type="ChEBI" id="CHEBI:61717"/>
        <label>1</label>
    </ligand>
    <ligandPart>
        <name>Fe</name>
        <dbReference type="ChEBI" id="CHEBI:18248"/>
    </ligandPart>
</feature>
<dbReference type="SUPFAM" id="SSF46626">
    <property type="entry name" value="Cytochrome c"/>
    <property type="match status" value="2"/>
</dbReference>
<dbReference type="EMBL" id="WACR01000003">
    <property type="protein sequence ID" value="KAB1065298.1"/>
    <property type="molecule type" value="Genomic_DNA"/>
</dbReference>
<dbReference type="Proteomes" id="UP000435357">
    <property type="component" value="Unassembled WGS sequence"/>
</dbReference>
<dbReference type="InterPro" id="IPR004852">
    <property type="entry name" value="Di-haem_cyt_c_peroxidsae"/>
</dbReference>
<comment type="cofactor">
    <cofactor evidence="8">
        <name>heme</name>
        <dbReference type="ChEBI" id="CHEBI:30413"/>
    </cofactor>
    <text evidence="8">Binds 2 heme groups.</text>
</comment>
<organism evidence="11 12">
    <name type="scientific">Salibacter halophilus</name>
    <dbReference type="NCBI Taxonomy" id="1803916"/>
    <lineage>
        <taxon>Bacteria</taxon>
        <taxon>Pseudomonadati</taxon>
        <taxon>Bacteroidota</taxon>
        <taxon>Flavobacteriia</taxon>
        <taxon>Flavobacteriales</taxon>
        <taxon>Salibacteraceae</taxon>
        <taxon>Salibacter</taxon>
    </lineage>
</organism>
<feature type="binding site" description="axial binding residue" evidence="9">
    <location>
        <position position="232"/>
    </location>
    <ligand>
        <name>heme c</name>
        <dbReference type="ChEBI" id="CHEBI:61717"/>
        <label>2</label>
    </ligand>
    <ligandPart>
        <name>Fe</name>
        <dbReference type="ChEBI" id="CHEBI:18248"/>
    </ligandPart>
</feature>
<dbReference type="OrthoDB" id="9805202at2"/>
<sequence length="357" mass="40329">MKWSWILIIFFASVGCQRDVEFPEGKTVKDEIPDPTPHELRIPQGFGDYYRNPDNPLTLEGISLGKKLFHDPILSDGNRQSCASCHNQSKGFSDPRRVSPGAAPGAIGKRNAMALINLAWRREFFWDGRSFSLEHQALDPVSNPIEMNLPWPQAIQKLKAHEEYPLLFERAFGVQDFDSTHVVKAIAQFEKTLISADSKYDKYLRGEATLTDQERLGLDLFNSERADCFHCHNGVTFTDNSFRNNGLQSTVRDSGLGGVNGNPRDVAKFKVVTLRNIGFTAPYMHDGRFQTLEQVINFYSDSVNQQSPNIDPVMLKSNRENGSLNLTDEEKEALIAFLNTLNDSSFVEDEKFSNPFE</sequence>
<keyword evidence="4" id="KW-0732">Signal</keyword>
<dbReference type="Gene3D" id="1.10.760.10">
    <property type="entry name" value="Cytochrome c-like domain"/>
    <property type="match status" value="2"/>
</dbReference>
<proteinExistence type="predicted"/>
<dbReference type="GO" id="GO:0042597">
    <property type="term" value="C:periplasmic space"/>
    <property type="evidence" value="ECO:0007669"/>
    <property type="project" value="UniProtKB-SubCell"/>
</dbReference>
<comment type="subcellular location">
    <subcellularLocation>
        <location evidence="1">Periplasm</location>
    </subcellularLocation>
</comment>
<dbReference type="GO" id="GO:0046872">
    <property type="term" value="F:metal ion binding"/>
    <property type="evidence" value="ECO:0007669"/>
    <property type="project" value="UniProtKB-KW"/>
</dbReference>
<dbReference type="Pfam" id="PF03150">
    <property type="entry name" value="CCP_MauG"/>
    <property type="match status" value="1"/>
</dbReference>
<name>A0A6N6MD13_9FLAO</name>
<protein>
    <submittedName>
        <fullName evidence="11">Cytochrome-c peroxidase</fullName>
    </submittedName>
</protein>
<evidence type="ECO:0000256" key="1">
    <source>
        <dbReference type="ARBA" id="ARBA00004418"/>
    </source>
</evidence>
<feature type="binding site" description="covalent" evidence="8">
    <location>
        <position position="82"/>
    </location>
    <ligand>
        <name>heme c</name>
        <dbReference type="ChEBI" id="CHEBI:61717"/>
        <label>1</label>
    </ligand>
</feature>
<evidence type="ECO:0000259" key="10">
    <source>
        <dbReference type="PROSITE" id="PS51007"/>
    </source>
</evidence>
<dbReference type="GO" id="GO:0004130">
    <property type="term" value="F:cytochrome-c peroxidase activity"/>
    <property type="evidence" value="ECO:0007669"/>
    <property type="project" value="TreeGrafter"/>
</dbReference>
<evidence type="ECO:0000256" key="8">
    <source>
        <dbReference type="PIRSR" id="PIRSR000294-1"/>
    </source>
</evidence>
<keyword evidence="6" id="KW-0560">Oxidoreductase</keyword>